<dbReference type="AlphaFoldDB" id="A0A1H3SD15"/>
<dbReference type="Proteomes" id="UP000199632">
    <property type="component" value="Unassembled WGS sequence"/>
</dbReference>
<keyword evidence="3" id="KW-1185">Reference proteome</keyword>
<feature type="compositionally biased region" description="Low complexity" evidence="1">
    <location>
        <begin position="257"/>
        <end position="284"/>
    </location>
</feature>
<reference evidence="3" key="1">
    <citation type="submission" date="2016-10" db="EMBL/GenBank/DDBJ databases">
        <authorList>
            <person name="Varghese N."/>
            <person name="Submissions S."/>
        </authorList>
    </citation>
    <scope>NUCLEOTIDE SEQUENCE [LARGE SCALE GENOMIC DNA]</scope>
    <source>
        <strain evidence="3">DSM 44718</strain>
    </source>
</reference>
<dbReference type="STRING" id="137265.SAMN05421684_4813"/>
<evidence type="ECO:0000313" key="2">
    <source>
        <dbReference type="EMBL" id="SDZ35485.1"/>
    </source>
</evidence>
<evidence type="ECO:0000256" key="1">
    <source>
        <dbReference type="SAM" id="MobiDB-lite"/>
    </source>
</evidence>
<feature type="region of interest" description="Disordered" evidence="1">
    <location>
        <begin position="238"/>
        <end position="344"/>
    </location>
</feature>
<gene>
    <name evidence="2" type="ORF">SAMN05421684_4813</name>
</gene>
<organism evidence="2 3">
    <name type="scientific">Asanoa ishikariensis</name>
    <dbReference type="NCBI Taxonomy" id="137265"/>
    <lineage>
        <taxon>Bacteria</taxon>
        <taxon>Bacillati</taxon>
        <taxon>Actinomycetota</taxon>
        <taxon>Actinomycetes</taxon>
        <taxon>Micromonosporales</taxon>
        <taxon>Micromonosporaceae</taxon>
        <taxon>Asanoa</taxon>
    </lineage>
</organism>
<protein>
    <submittedName>
        <fullName evidence="2">Uncharacterized protein</fullName>
    </submittedName>
</protein>
<name>A0A1H3SD15_9ACTN</name>
<evidence type="ECO:0000313" key="3">
    <source>
        <dbReference type="Proteomes" id="UP000199632"/>
    </source>
</evidence>
<accession>A0A1H3SD15</accession>
<sequence length="344" mass="35076">MAVAGAVVVSRGRTVPTPPTGPSPVVVGPVVRARRPAAAVPQARTCQAASKGSGRTPQAVAGDRVARRVAAVSQATCRRATALSGPARQPADAGAAVAPRAAAASQARTRAAPELGGPRPLALVAGPVVQAGTCLAARRRLVAGPVDRVCRRVTVLVGLARPSRSVVVVAPVDRVCRQVTALVSPARPRRSVVVAGLPALVTVPVPRGQAARSRSAVVGGPVVQARRAALVTCSPVTVSPGPRSMVSHGRAARRRPVATTPRPRGRSVARAAGSAVVRPARSRPLGGGQRLRRRRTRPPVHAAGTAPRPTSPGRRRVVSRARTAPGGPAGTVRRTTKRSTPPAT</sequence>
<dbReference type="EMBL" id="FNQB01000002">
    <property type="protein sequence ID" value="SDZ35485.1"/>
    <property type="molecule type" value="Genomic_DNA"/>
</dbReference>
<proteinExistence type="predicted"/>